<dbReference type="InterPro" id="IPR054762">
    <property type="entry name" value="Gp19_RNaseH-like"/>
</dbReference>
<dbReference type="Gene3D" id="3.40.50.300">
    <property type="entry name" value="P-loop containing nucleotide triphosphate hydrolases"/>
    <property type="match status" value="1"/>
</dbReference>
<proteinExistence type="predicted"/>
<feature type="transmembrane region" description="Helical" evidence="2">
    <location>
        <begin position="81"/>
        <end position="100"/>
    </location>
</feature>
<name>A0A9E7M7L9_9CAUD</name>
<organism evidence="4 5">
    <name type="scientific">Klebsiella phage 6939</name>
    <dbReference type="NCBI Taxonomy" id="2912295"/>
    <lineage>
        <taxon>Viruses</taxon>
        <taxon>Duplodnaviria</taxon>
        <taxon>Heunggongvirae</taxon>
        <taxon>Uroviricota</taxon>
        <taxon>Caudoviricetes</taxon>
        <taxon>Autographivirales</taxon>
        <taxon>Autographivirales incertae sedis</taxon>
        <taxon>Reminisvirus</taxon>
        <taxon>Reminisvirus 6939</taxon>
    </lineage>
</organism>
<feature type="domain" description="Terminase large subunit ribonuclease H-like" evidence="3">
    <location>
        <begin position="386"/>
        <end position="497"/>
    </location>
</feature>
<keyword evidence="2" id="KW-1133">Transmembrane helix</keyword>
<keyword evidence="2" id="KW-0812">Transmembrane</keyword>
<reference evidence="4" key="1">
    <citation type="submission" date="2021-11" db="EMBL/GenBank/DDBJ databases">
        <title>The TAILOR 12: Case summaries of 12 patient that have undergone phage therapy for multidrug-resistant infections.</title>
        <authorList>
            <person name="Green S."/>
            <person name="Terwilliger A."/>
            <person name="Clark J."/>
            <person name="Salazar K."/>
            <person name="Maresso A."/>
        </authorList>
    </citation>
    <scope>NUCLEOTIDE SEQUENCE</scope>
</reference>
<gene>
    <name evidence="4" type="ORF">6939_0001</name>
</gene>
<feature type="region of interest" description="Disordered" evidence="1">
    <location>
        <begin position="266"/>
        <end position="289"/>
    </location>
</feature>
<protein>
    <submittedName>
        <fullName evidence="4">Terminase large subunit</fullName>
    </submittedName>
</protein>
<sequence>MRRVNRKDTETQLQMWKELEQIRELFPWSLQGLFIFASLVLEKTIVGQPKLNRTQKDILAFLLFGGKFLGIQASRGMTKTVMAAIFCCFCLIHMPDYRIIVFSQNGKRAKEIAGWVVKIFQTLEILEVMLPDTYAGDRSSVESFDIHWLFRGADKSPSVTCYSIESGAQGARADLILADDIESLQNSRTTQGREWLLEQSLEFESINQYGRIIYLGTPQSVESIYNTLPGRGYIMRIWPGRYPTKEQMEFYGDRLAPLFRKDIENNPELQTGGGIDGKLGKPTTPEMYDEPTLQDKELKQGIAKFMLQFMVNTGMADRDRYKLKLENLTVINFNAEQAPVMPVWNSDVRSIWQNAPRFGTRPQDKFYFAMNQSYETRKFDLTVMFIDPSGGGSKSQDEMGFAITKLLGTYVYLYKVGGVLGGYHNDELMKLVMAAKEAKADIVYVEKNFGNGAHYAMLKPLFEKHYPECRLEEINSTGQKEIRIIDTLEPLLGQHRLIVSQQVVMEDYQLIQHYPAEVKMTYSLFYQMGHITADRNSLRHDDRLDALAGAVSQIIQYIDYDQARAEKERTDELERKRMAALADPDMYVQFMRFGLDSVDDFVTRKGGANALSKYF</sequence>
<dbReference type="Pfam" id="PF22530">
    <property type="entry name" value="Terminase-T7_RNaseH-like"/>
    <property type="match status" value="1"/>
</dbReference>
<evidence type="ECO:0000259" key="3">
    <source>
        <dbReference type="Pfam" id="PF22530"/>
    </source>
</evidence>
<evidence type="ECO:0000313" key="5">
    <source>
        <dbReference type="Proteomes" id="UP001056005"/>
    </source>
</evidence>
<keyword evidence="2" id="KW-0472">Membrane</keyword>
<keyword evidence="5" id="KW-1185">Reference proteome</keyword>
<dbReference type="Proteomes" id="UP001056005">
    <property type="component" value="Segment"/>
</dbReference>
<accession>A0A9E7M7L9</accession>
<dbReference type="InterPro" id="IPR047987">
    <property type="entry name" value="Gp19-like_virus"/>
</dbReference>
<dbReference type="NCBIfam" id="NF033889">
    <property type="entry name" value="termin_lrg_T7"/>
    <property type="match status" value="1"/>
</dbReference>
<dbReference type="EMBL" id="OL362271">
    <property type="protein sequence ID" value="URY99180.1"/>
    <property type="molecule type" value="Genomic_DNA"/>
</dbReference>
<dbReference type="InterPro" id="IPR027417">
    <property type="entry name" value="P-loop_NTPase"/>
</dbReference>
<evidence type="ECO:0000256" key="2">
    <source>
        <dbReference type="SAM" id="Phobius"/>
    </source>
</evidence>
<evidence type="ECO:0000256" key="1">
    <source>
        <dbReference type="SAM" id="MobiDB-lite"/>
    </source>
</evidence>
<evidence type="ECO:0000313" key="4">
    <source>
        <dbReference type="EMBL" id="URY99180.1"/>
    </source>
</evidence>